<dbReference type="EMBL" id="JAUUTY010000005">
    <property type="protein sequence ID" value="KAK1629628.1"/>
    <property type="molecule type" value="Genomic_DNA"/>
</dbReference>
<reference evidence="3" key="1">
    <citation type="submission" date="2023-07" db="EMBL/GenBank/DDBJ databases">
        <title>A chromosome-level genome assembly of Lolium multiflorum.</title>
        <authorList>
            <person name="Chen Y."/>
            <person name="Copetti D."/>
            <person name="Kolliker R."/>
            <person name="Studer B."/>
        </authorList>
    </citation>
    <scope>NUCLEOTIDE SEQUENCE</scope>
    <source>
        <strain evidence="3">02402/16</strain>
        <tissue evidence="3">Leaf</tissue>
    </source>
</reference>
<proteinExistence type="predicted"/>
<comment type="caution">
    <text evidence="3">The sequence shown here is derived from an EMBL/GenBank/DDBJ whole genome shotgun (WGS) entry which is preliminary data.</text>
</comment>
<dbReference type="Proteomes" id="UP001231189">
    <property type="component" value="Unassembled WGS sequence"/>
</dbReference>
<evidence type="ECO:0000313" key="3">
    <source>
        <dbReference type="EMBL" id="KAK1629628.1"/>
    </source>
</evidence>
<evidence type="ECO:0000313" key="4">
    <source>
        <dbReference type="Proteomes" id="UP001231189"/>
    </source>
</evidence>
<dbReference type="PROSITE" id="PS50157">
    <property type="entry name" value="ZINC_FINGER_C2H2_2"/>
    <property type="match status" value="1"/>
</dbReference>
<dbReference type="SUPFAM" id="SSF57667">
    <property type="entry name" value="beta-beta-alpha zinc fingers"/>
    <property type="match status" value="1"/>
</dbReference>
<dbReference type="GO" id="GO:0008270">
    <property type="term" value="F:zinc ion binding"/>
    <property type="evidence" value="ECO:0007669"/>
    <property type="project" value="UniProtKB-KW"/>
</dbReference>
<evidence type="ECO:0000256" key="1">
    <source>
        <dbReference type="PROSITE-ProRule" id="PRU00042"/>
    </source>
</evidence>
<keyword evidence="1" id="KW-0479">Metal-binding</keyword>
<feature type="domain" description="C2H2-type" evidence="2">
    <location>
        <begin position="56"/>
        <end position="83"/>
    </location>
</feature>
<keyword evidence="1" id="KW-0862">Zinc</keyword>
<keyword evidence="4" id="KW-1185">Reference proteome</keyword>
<gene>
    <name evidence="3" type="ORF">QYE76_003943</name>
</gene>
<dbReference type="InterPro" id="IPR013087">
    <property type="entry name" value="Znf_C2H2_type"/>
</dbReference>
<keyword evidence="1" id="KW-0863">Zinc-finger</keyword>
<organism evidence="3 4">
    <name type="scientific">Lolium multiflorum</name>
    <name type="common">Italian ryegrass</name>
    <name type="synonym">Lolium perenne subsp. multiflorum</name>
    <dbReference type="NCBI Taxonomy" id="4521"/>
    <lineage>
        <taxon>Eukaryota</taxon>
        <taxon>Viridiplantae</taxon>
        <taxon>Streptophyta</taxon>
        <taxon>Embryophyta</taxon>
        <taxon>Tracheophyta</taxon>
        <taxon>Spermatophyta</taxon>
        <taxon>Magnoliopsida</taxon>
        <taxon>Liliopsida</taxon>
        <taxon>Poales</taxon>
        <taxon>Poaceae</taxon>
        <taxon>BOP clade</taxon>
        <taxon>Pooideae</taxon>
        <taxon>Poodae</taxon>
        <taxon>Poeae</taxon>
        <taxon>Poeae Chloroplast Group 2 (Poeae type)</taxon>
        <taxon>Loliodinae</taxon>
        <taxon>Loliinae</taxon>
        <taxon>Lolium</taxon>
    </lineage>
</organism>
<evidence type="ECO:0000259" key="2">
    <source>
        <dbReference type="PROSITE" id="PS50157"/>
    </source>
</evidence>
<accession>A0AAD8W1R5</accession>
<dbReference type="PROSITE" id="PS00028">
    <property type="entry name" value="ZINC_FINGER_C2H2_1"/>
    <property type="match status" value="1"/>
</dbReference>
<name>A0AAD8W1R5_LOLMU</name>
<sequence length="180" mass="19934">MASSSTPLFAVDTSLSLGMRVEGSMLGQQHESTMSSGGRHGVPPTLAPYKVQKMPYRCKFCPRTFKCPRGLGGHQKAHRDLRDALYWRSSSYAANLHRASLEEEQFTAWRIHYYHPFGRSVPPSLPWQTGTGSPASMQLPSSAPAVHRYGGTGDEGRHLGRLHEVNQKETDDGIDLSLKL</sequence>
<dbReference type="AlphaFoldDB" id="A0AAD8W1R5"/>
<dbReference type="InterPro" id="IPR036236">
    <property type="entry name" value="Znf_C2H2_sf"/>
</dbReference>
<protein>
    <recommendedName>
        <fullName evidence="2">C2H2-type domain-containing protein</fullName>
    </recommendedName>
</protein>